<feature type="transmembrane region" description="Helical" evidence="1">
    <location>
        <begin position="30"/>
        <end position="48"/>
    </location>
</feature>
<protein>
    <submittedName>
        <fullName evidence="2">Uncharacterized protein</fullName>
    </submittedName>
</protein>
<keyword evidence="1" id="KW-0472">Membrane</keyword>
<feature type="transmembrane region" description="Helical" evidence="1">
    <location>
        <begin position="241"/>
        <end position="264"/>
    </location>
</feature>
<feature type="transmembrane region" description="Helical" evidence="1">
    <location>
        <begin position="315"/>
        <end position="342"/>
    </location>
</feature>
<dbReference type="AlphaFoldDB" id="A0A498R1U9"/>
<feature type="transmembrane region" description="Helical" evidence="1">
    <location>
        <begin position="177"/>
        <end position="193"/>
    </location>
</feature>
<dbReference type="Proteomes" id="UP000277811">
    <property type="component" value="Unassembled WGS sequence"/>
</dbReference>
<keyword evidence="3" id="KW-1185">Reference proteome</keyword>
<keyword evidence="1" id="KW-0812">Transmembrane</keyword>
<feature type="transmembrane region" description="Helical" evidence="1">
    <location>
        <begin position="354"/>
        <end position="374"/>
    </location>
</feature>
<gene>
    <name evidence="2" type="ORF">LUCI_0560</name>
</gene>
<proteinExistence type="predicted"/>
<accession>A0A498R1U9</accession>
<feature type="transmembrane region" description="Helical" evidence="1">
    <location>
        <begin position="205"/>
        <end position="235"/>
    </location>
</feature>
<name>A0A498R1U9_9FIRM</name>
<evidence type="ECO:0000256" key="1">
    <source>
        <dbReference type="SAM" id="Phobius"/>
    </source>
</evidence>
<evidence type="ECO:0000313" key="3">
    <source>
        <dbReference type="Proteomes" id="UP000277811"/>
    </source>
</evidence>
<sequence length="401" mass="45263">MQPNGLIPKTLAWVIVFSQTLWIMPFTIEWPIYRIGVVIAACFFLYIVRKNLLTYNDIVLLVALLFIPAIWFGLEAAIAGNIQIFKTAIVYSLFIISGFTLYKCCSLAYLCGILRVFVLINLILIPIWSINGKAEVYTPADSRLDSMRVLNWCGIDQKIVVYKDGIQRFGGFTRNPNILACLAFIGSIGFFVNKTRRSEKILWTIALIMLLWATQSRGTLVLLGIFVIVLTFAAIEKKAHRMLFISTIMGLDSIIFTIMSHLRVGSDISSGRLNQGRLAFSSLDIHSIWLGFGYNQSYEKLSKVLHVSYGIDNTYLTMLIEHGIIGSIVLFSCLAFAILYAYHCQKAASKKKKAVYIAFFLAWLVYSGFETAFFKNIFNQTFVTFLILTYTSDENGICKTG</sequence>
<feature type="transmembrane region" description="Helical" evidence="1">
    <location>
        <begin position="60"/>
        <end position="78"/>
    </location>
</feature>
<dbReference type="EMBL" id="UPPP01000055">
    <property type="protein sequence ID" value="VBB05351.1"/>
    <property type="molecule type" value="Genomic_DNA"/>
</dbReference>
<feature type="transmembrane region" description="Helical" evidence="1">
    <location>
        <begin position="84"/>
        <end position="102"/>
    </location>
</feature>
<evidence type="ECO:0000313" key="2">
    <source>
        <dbReference type="EMBL" id="VBB05351.1"/>
    </source>
</evidence>
<dbReference type="RefSeq" id="WP_122626346.1">
    <property type="nucleotide sequence ID" value="NZ_UPPP01000055.1"/>
</dbReference>
<organism evidence="2 3">
    <name type="scientific">Lucifera butyrica</name>
    <dbReference type="NCBI Taxonomy" id="1351585"/>
    <lineage>
        <taxon>Bacteria</taxon>
        <taxon>Bacillati</taxon>
        <taxon>Bacillota</taxon>
        <taxon>Negativicutes</taxon>
        <taxon>Veillonellales</taxon>
        <taxon>Veillonellaceae</taxon>
        <taxon>Lucifera</taxon>
    </lineage>
</organism>
<reference evidence="2 3" key="1">
    <citation type="submission" date="2018-06" db="EMBL/GenBank/DDBJ databases">
        <authorList>
            <person name="Strepis N."/>
        </authorList>
    </citation>
    <scope>NUCLEOTIDE SEQUENCE [LARGE SCALE GENOMIC DNA]</scope>
    <source>
        <strain evidence="2">LUCI</strain>
    </source>
</reference>
<feature type="transmembrane region" description="Helical" evidence="1">
    <location>
        <begin position="109"/>
        <end position="130"/>
    </location>
</feature>
<keyword evidence="1" id="KW-1133">Transmembrane helix</keyword>